<feature type="coiled-coil region" evidence="1">
    <location>
        <begin position="138"/>
        <end position="165"/>
    </location>
</feature>
<dbReference type="EMBL" id="JADGIZ020000005">
    <property type="protein sequence ID" value="KAL2918903.1"/>
    <property type="molecule type" value="Genomic_DNA"/>
</dbReference>
<gene>
    <name evidence="3" type="ORF">HK105_201737</name>
</gene>
<comment type="caution">
    <text evidence="3">The sequence shown here is derived from an EMBL/GenBank/DDBJ whole genome shotgun (WGS) entry which is preliminary data.</text>
</comment>
<feature type="transmembrane region" description="Helical" evidence="2">
    <location>
        <begin position="190"/>
        <end position="209"/>
    </location>
</feature>
<keyword evidence="1" id="KW-0175">Coiled coil</keyword>
<keyword evidence="2" id="KW-1133">Transmembrane helix</keyword>
<dbReference type="Proteomes" id="UP001527925">
    <property type="component" value="Unassembled WGS sequence"/>
</dbReference>
<keyword evidence="2" id="KW-0472">Membrane</keyword>
<evidence type="ECO:0000313" key="4">
    <source>
        <dbReference type="Proteomes" id="UP001527925"/>
    </source>
</evidence>
<protein>
    <submittedName>
        <fullName evidence="3">Uncharacterized protein</fullName>
    </submittedName>
</protein>
<accession>A0ABR4NH91</accession>
<keyword evidence="4" id="KW-1185">Reference proteome</keyword>
<name>A0ABR4NH91_9FUNG</name>
<evidence type="ECO:0000256" key="2">
    <source>
        <dbReference type="SAM" id="Phobius"/>
    </source>
</evidence>
<evidence type="ECO:0000313" key="3">
    <source>
        <dbReference type="EMBL" id="KAL2918903.1"/>
    </source>
</evidence>
<keyword evidence="2" id="KW-0812">Transmembrane</keyword>
<reference evidence="3 4" key="1">
    <citation type="submission" date="2023-09" db="EMBL/GenBank/DDBJ databases">
        <title>Pangenome analysis of Batrachochytrium dendrobatidis and related Chytrids.</title>
        <authorList>
            <person name="Yacoub M.N."/>
            <person name="Stajich J.E."/>
            <person name="James T.Y."/>
        </authorList>
    </citation>
    <scope>NUCLEOTIDE SEQUENCE [LARGE SCALE GENOMIC DNA]</scope>
    <source>
        <strain evidence="3 4">JEL0888</strain>
    </source>
</reference>
<evidence type="ECO:0000256" key="1">
    <source>
        <dbReference type="SAM" id="Coils"/>
    </source>
</evidence>
<organism evidence="3 4">
    <name type="scientific">Polyrhizophydium stewartii</name>
    <dbReference type="NCBI Taxonomy" id="2732419"/>
    <lineage>
        <taxon>Eukaryota</taxon>
        <taxon>Fungi</taxon>
        <taxon>Fungi incertae sedis</taxon>
        <taxon>Chytridiomycota</taxon>
        <taxon>Chytridiomycota incertae sedis</taxon>
        <taxon>Chytridiomycetes</taxon>
        <taxon>Rhizophydiales</taxon>
        <taxon>Rhizophydiales incertae sedis</taxon>
        <taxon>Polyrhizophydium</taxon>
    </lineage>
</organism>
<proteinExistence type="predicted"/>
<sequence>MQGIESWDIDASSSYILRCYGFEKPARLCIGNDFSLNHIRAGMPLALTISRTSVLGPFTVSLEMRQSNGNASYDFEGVTIVSQDHDDKRVGIAVVPLPSNITPGGYTIALKGLQLPLFIWVDPPTADYTLVAPTLRQLQEEQERREREEQQRKDIEAELRRKYLEDNAPASKAGVVQPAPTGNTAVSVPGILSFVAVLAICIGAAAWAYPHKFKQQFERLFKPAEGRAAVNDSQYERFDIDMSDEEEIIEMNAH</sequence>